<dbReference type="Gene3D" id="1.10.1660.10">
    <property type="match status" value="1"/>
</dbReference>
<dbReference type="PROSITE" id="PS00552">
    <property type="entry name" value="HTH_MERR_1"/>
    <property type="match status" value="1"/>
</dbReference>
<dbReference type="Proteomes" id="UP000278006">
    <property type="component" value="Unassembled WGS sequence"/>
</dbReference>
<sequence>MTAPSTSSHPLLRIGEAARQSGVSPANIRHYERAGLLPPAARQDNHYRGYSAEDIHLLRLIRLCRSLDMSLEEIREIMALDSQRPADCQQATHTIASHLAHVQQRIAELRQLEQRLQALLAACNGQQQTCRIIEALHTQADRLDTHASAAPSARPRHV</sequence>
<name>A0A3M6R0S4_9BURK</name>
<dbReference type="InterPro" id="IPR009061">
    <property type="entry name" value="DNA-bd_dom_put_sf"/>
</dbReference>
<dbReference type="PANTHER" id="PTHR30204">
    <property type="entry name" value="REDOX-CYCLING DRUG-SENSING TRANSCRIPTIONAL ACTIVATOR SOXR"/>
    <property type="match status" value="1"/>
</dbReference>
<proteinExistence type="predicted"/>
<feature type="domain" description="HTH merR-type" evidence="3">
    <location>
        <begin position="11"/>
        <end position="80"/>
    </location>
</feature>
<dbReference type="Pfam" id="PF13411">
    <property type="entry name" value="MerR_1"/>
    <property type="match status" value="1"/>
</dbReference>
<dbReference type="SUPFAM" id="SSF46955">
    <property type="entry name" value="Putative DNA-binding domain"/>
    <property type="match status" value="1"/>
</dbReference>
<reference evidence="4 5" key="1">
    <citation type="submission" date="2018-10" db="EMBL/GenBank/DDBJ databases">
        <title>Draft genome of Cortibacter populi DSM10536.</title>
        <authorList>
            <person name="Bernier A.-M."/>
            <person name="Bernard K."/>
        </authorList>
    </citation>
    <scope>NUCLEOTIDE SEQUENCE [LARGE SCALE GENOMIC DNA]</scope>
    <source>
        <strain evidence="4 5">DSM 105136</strain>
    </source>
</reference>
<dbReference type="AlphaFoldDB" id="A0A3M6R0S4"/>
<evidence type="ECO:0000256" key="2">
    <source>
        <dbReference type="SAM" id="Coils"/>
    </source>
</evidence>
<comment type="caution">
    <text evidence="4">The sequence shown here is derived from an EMBL/GenBank/DDBJ whole genome shotgun (WGS) entry which is preliminary data.</text>
</comment>
<evidence type="ECO:0000313" key="4">
    <source>
        <dbReference type="EMBL" id="RMX08773.1"/>
    </source>
</evidence>
<dbReference type="RefSeq" id="WP_122226945.1">
    <property type="nucleotide sequence ID" value="NZ_RDQO01000001.1"/>
</dbReference>
<gene>
    <name evidence="4" type="ORF">D8I35_06955</name>
</gene>
<dbReference type="PRINTS" id="PR00040">
    <property type="entry name" value="HTHMERR"/>
</dbReference>
<keyword evidence="2" id="KW-0175">Coiled coil</keyword>
<dbReference type="GO" id="GO:0003700">
    <property type="term" value="F:DNA-binding transcription factor activity"/>
    <property type="evidence" value="ECO:0007669"/>
    <property type="project" value="InterPro"/>
</dbReference>
<dbReference type="InterPro" id="IPR047057">
    <property type="entry name" value="MerR_fam"/>
</dbReference>
<evidence type="ECO:0000256" key="1">
    <source>
        <dbReference type="ARBA" id="ARBA00023125"/>
    </source>
</evidence>
<dbReference type="EMBL" id="RDQO01000001">
    <property type="protein sequence ID" value="RMX08773.1"/>
    <property type="molecule type" value="Genomic_DNA"/>
</dbReference>
<feature type="coiled-coil region" evidence="2">
    <location>
        <begin position="99"/>
        <end position="129"/>
    </location>
</feature>
<dbReference type="SMART" id="SM00422">
    <property type="entry name" value="HTH_MERR"/>
    <property type="match status" value="1"/>
</dbReference>
<accession>A0A3M6R0S4</accession>
<evidence type="ECO:0000259" key="3">
    <source>
        <dbReference type="PROSITE" id="PS50937"/>
    </source>
</evidence>
<organism evidence="4 5">
    <name type="scientific">Corticibacter populi</name>
    <dbReference type="NCBI Taxonomy" id="1550736"/>
    <lineage>
        <taxon>Bacteria</taxon>
        <taxon>Pseudomonadati</taxon>
        <taxon>Pseudomonadota</taxon>
        <taxon>Betaproteobacteria</taxon>
        <taxon>Burkholderiales</taxon>
        <taxon>Comamonadaceae</taxon>
        <taxon>Corticibacter</taxon>
    </lineage>
</organism>
<keyword evidence="1" id="KW-0238">DNA-binding</keyword>
<dbReference type="InterPro" id="IPR000551">
    <property type="entry name" value="MerR-type_HTH_dom"/>
</dbReference>
<dbReference type="PANTHER" id="PTHR30204:SF92">
    <property type="entry name" value="HTH-TYPE TRANSCRIPTIONAL REGULATOR ZNTR"/>
    <property type="match status" value="1"/>
</dbReference>
<dbReference type="PROSITE" id="PS50937">
    <property type="entry name" value="HTH_MERR_2"/>
    <property type="match status" value="1"/>
</dbReference>
<keyword evidence="5" id="KW-1185">Reference proteome</keyword>
<protein>
    <submittedName>
        <fullName evidence="4">MerR family transcriptional regulator</fullName>
    </submittedName>
</protein>
<dbReference type="OrthoDB" id="9808480at2"/>
<dbReference type="GO" id="GO:0003677">
    <property type="term" value="F:DNA binding"/>
    <property type="evidence" value="ECO:0007669"/>
    <property type="project" value="UniProtKB-KW"/>
</dbReference>
<evidence type="ECO:0000313" key="5">
    <source>
        <dbReference type="Proteomes" id="UP000278006"/>
    </source>
</evidence>